<proteinExistence type="predicted"/>
<feature type="region of interest" description="Disordered" evidence="1">
    <location>
        <begin position="95"/>
        <end position="114"/>
    </location>
</feature>
<protein>
    <submittedName>
        <fullName evidence="2">Uncharacterized protein</fullName>
    </submittedName>
</protein>
<keyword evidence="3" id="KW-1185">Reference proteome</keyword>
<dbReference type="RefSeq" id="WP_267432982.1">
    <property type="nucleotide sequence ID" value="NZ_JAOBTW010000004.1"/>
</dbReference>
<sequence>MPNIVQEAARSIITDLDPFESAVDIAIARGGRFLATLAESTLEARVGPQMTHSAIMSTLATVTALGEVRNNVINTRRELAITRVKAGLRETSFGSLPGCPPAEAKAEPKIAVTA</sequence>
<organism evidence="2 3">
    <name type="scientific">Sphingomonas sanguinis</name>
    <dbReference type="NCBI Taxonomy" id="33051"/>
    <lineage>
        <taxon>Bacteria</taxon>
        <taxon>Pseudomonadati</taxon>
        <taxon>Pseudomonadota</taxon>
        <taxon>Alphaproteobacteria</taxon>
        <taxon>Sphingomonadales</taxon>
        <taxon>Sphingomonadaceae</taxon>
        <taxon>Sphingomonas</taxon>
    </lineage>
</organism>
<comment type="caution">
    <text evidence="2">The sequence shown here is derived from an EMBL/GenBank/DDBJ whole genome shotgun (WGS) entry which is preliminary data.</text>
</comment>
<evidence type="ECO:0000313" key="2">
    <source>
        <dbReference type="EMBL" id="MDZ7281356.1"/>
    </source>
</evidence>
<name>A0ABU5LN59_9SPHN</name>
<accession>A0ABU5LN59</accession>
<dbReference type="Proteomes" id="UP001292182">
    <property type="component" value="Unassembled WGS sequence"/>
</dbReference>
<reference evidence="3" key="1">
    <citation type="submission" date="2023-07" db="EMBL/GenBank/DDBJ databases">
        <title>Whole genome sequence analysis of rice epiphytic Sphingomonas sanguinis OsEp_Plm_15B2.</title>
        <authorList>
            <person name="Sahu K.P."/>
            <person name="Asharani P."/>
            <person name="Reddy B."/>
            <person name="Kumar A."/>
        </authorList>
    </citation>
    <scope>NUCLEOTIDE SEQUENCE [LARGE SCALE GENOMIC DNA]</scope>
    <source>
        <strain evidence="3">OsEp_Plm_15B2</strain>
    </source>
</reference>
<gene>
    <name evidence="2" type="ORF">N4G62_04855</name>
</gene>
<dbReference type="EMBL" id="JAOBTW010000004">
    <property type="protein sequence ID" value="MDZ7281356.1"/>
    <property type="molecule type" value="Genomic_DNA"/>
</dbReference>
<evidence type="ECO:0000256" key="1">
    <source>
        <dbReference type="SAM" id="MobiDB-lite"/>
    </source>
</evidence>
<evidence type="ECO:0000313" key="3">
    <source>
        <dbReference type="Proteomes" id="UP001292182"/>
    </source>
</evidence>